<dbReference type="Gene3D" id="1.10.45.10">
    <property type="entry name" value="Vanillyl-alcohol Oxidase, Chain A, domain 4"/>
    <property type="match status" value="1"/>
</dbReference>
<dbReference type="Gene3D" id="3.30.43.10">
    <property type="entry name" value="Uridine Diphospho-n-acetylenolpyruvylglucosamine Reductase, domain 2"/>
    <property type="match status" value="1"/>
</dbReference>
<comment type="cofactor">
    <cofactor evidence="1">
        <name>FAD</name>
        <dbReference type="ChEBI" id="CHEBI:57692"/>
    </cofactor>
</comment>
<dbReference type="SUPFAM" id="SSF55103">
    <property type="entry name" value="FAD-linked oxidases, C-terminal domain"/>
    <property type="match status" value="1"/>
</dbReference>
<dbReference type="EMBL" id="FWXR01000030">
    <property type="protein sequence ID" value="SMD11867.1"/>
    <property type="molecule type" value="Genomic_DNA"/>
</dbReference>
<dbReference type="InterPro" id="IPR051264">
    <property type="entry name" value="FAD-oxidored/transferase_4"/>
</dbReference>
<dbReference type="InterPro" id="IPR036318">
    <property type="entry name" value="FAD-bd_PCMH-like_sf"/>
</dbReference>
<feature type="domain" description="FAD-binding PCMH-type" evidence="5">
    <location>
        <begin position="74"/>
        <end position="254"/>
    </location>
</feature>
<dbReference type="PROSITE" id="PS51387">
    <property type="entry name" value="FAD_PCMH"/>
    <property type="match status" value="1"/>
</dbReference>
<dbReference type="InterPro" id="IPR004113">
    <property type="entry name" value="FAD-bd_oxidored_4_C"/>
</dbReference>
<dbReference type="PANTHER" id="PTHR43716:SF2">
    <property type="entry name" value="BLL6224 PROTEIN"/>
    <property type="match status" value="1"/>
</dbReference>
<evidence type="ECO:0000313" key="7">
    <source>
        <dbReference type="Proteomes" id="UP000192656"/>
    </source>
</evidence>
<dbReference type="Pfam" id="PF02913">
    <property type="entry name" value="FAD-oxidase_C"/>
    <property type="match status" value="1"/>
</dbReference>
<dbReference type="GO" id="GO:0022904">
    <property type="term" value="P:respiratory electron transport chain"/>
    <property type="evidence" value="ECO:0007669"/>
    <property type="project" value="TreeGrafter"/>
</dbReference>
<dbReference type="InterPro" id="IPR016164">
    <property type="entry name" value="FAD-linked_Oxase-like_C"/>
</dbReference>
<proteinExistence type="inferred from homology"/>
<dbReference type="GO" id="GO:0003824">
    <property type="term" value="F:catalytic activity"/>
    <property type="evidence" value="ECO:0007669"/>
    <property type="project" value="InterPro"/>
</dbReference>
<keyword evidence="3" id="KW-0285">Flavoprotein</keyword>
<evidence type="ECO:0000256" key="4">
    <source>
        <dbReference type="ARBA" id="ARBA00022827"/>
    </source>
</evidence>
<dbReference type="InterPro" id="IPR016171">
    <property type="entry name" value="Vanillyl_alc_oxidase_C-sub2"/>
</dbReference>
<reference evidence="6 7" key="1">
    <citation type="submission" date="2017-04" db="EMBL/GenBank/DDBJ databases">
        <authorList>
            <person name="Afonso C.L."/>
            <person name="Miller P.J."/>
            <person name="Scott M.A."/>
            <person name="Spackman E."/>
            <person name="Goraichik I."/>
            <person name="Dimitrov K.M."/>
            <person name="Suarez D.L."/>
            <person name="Swayne D.E."/>
        </authorList>
    </citation>
    <scope>NUCLEOTIDE SEQUENCE [LARGE SCALE GENOMIC DNA]</scope>
    <source>
        <strain evidence="6 7">CGMCC 1.10972</strain>
    </source>
</reference>
<evidence type="ECO:0000256" key="2">
    <source>
        <dbReference type="ARBA" id="ARBA00008000"/>
    </source>
</evidence>
<dbReference type="InterPro" id="IPR006094">
    <property type="entry name" value="Oxid_FAD_bind_N"/>
</dbReference>
<protein>
    <submittedName>
        <fullName evidence="6">4-phosphoerythronate dehydrogenase (FAD-dependent)</fullName>
    </submittedName>
</protein>
<comment type="similarity">
    <text evidence="2">Belongs to the FAD-binding oxidoreductase/transferase type 4 family.</text>
</comment>
<keyword evidence="7" id="KW-1185">Reference proteome</keyword>
<dbReference type="InterPro" id="IPR016167">
    <property type="entry name" value="FAD-bd_PCMH_sub1"/>
</dbReference>
<dbReference type="Gene3D" id="3.30.70.2190">
    <property type="match status" value="1"/>
</dbReference>
<dbReference type="PANTHER" id="PTHR43716">
    <property type="entry name" value="D-2-HYDROXYGLUTARATE DEHYDROGENASE, MITOCHONDRIAL"/>
    <property type="match status" value="1"/>
</dbReference>
<evidence type="ECO:0000259" key="5">
    <source>
        <dbReference type="PROSITE" id="PS51387"/>
    </source>
</evidence>
<dbReference type="InterPro" id="IPR016166">
    <property type="entry name" value="FAD-bd_PCMH"/>
</dbReference>
<dbReference type="Proteomes" id="UP000192656">
    <property type="component" value="Unassembled WGS sequence"/>
</dbReference>
<gene>
    <name evidence="6" type="ORF">SAMN06297251_13030</name>
</gene>
<evidence type="ECO:0000256" key="3">
    <source>
        <dbReference type="ARBA" id="ARBA00022630"/>
    </source>
</evidence>
<dbReference type="STRING" id="937218.SAMN06297251_13030"/>
<accession>A0A1W2EQ79</accession>
<dbReference type="AlphaFoldDB" id="A0A1W2EQ79"/>
<dbReference type="Gene3D" id="3.30.70.2740">
    <property type="match status" value="1"/>
</dbReference>
<dbReference type="Gene3D" id="3.30.465.10">
    <property type="match status" value="1"/>
</dbReference>
<dbReference type="InterPro" id="IPR016169">
    <property type="entry name" value="FAD-bd_PCMH_sub2"/>
</dbReference>
<evidence type="ECO:0000313" key="6">
    <source>
        <dbReference type="EMBL" id="SMD11867.1"/>
    </source>
</evidence>
<dbReference type="FunFam" id="1.10.45.10:FF:000001">
    <property type="entry name" value="D-lactate dehydrogenase mitochondrial"/>
    <property type="match status" value="1"/>
</dbReference>
<dbReference type="GO" id="GO:0071949">
    <property type="term" value="F:FAD binding"/>
    <property type="evidence" value="ECO:0007669"/>
    <property type="project" value="InterPro"/>
</dbReference>
<name>A0A1W2EQ79_9HYPH</name>
<keyword evidence="4" id="KW-0274">FAD</keyword>
<organism evidence="6 7">
    <name type="scientific">Fulvimarina manganoxydans</name>
    <dbReference type="NCBI Taxonomy" id="937218"/>
    <lineage>
        <taxon>Bacteria</taxon>
        <taxon>Pseudomonadati</taxon>
        <taxon>Pseudomonadota</taxon>
        <taxon>Alphaproteobacteria</taxon>
        <taxon>Hyphomicrobiales</taxon>
        <taxon>Aurantimonadaceae</taxon>
        <taxon>Fulvimarina</taxon>
    </lineage>
</organism>
<evidence type="ECO:0000256" key="1">
    <source>
        <dbReference type="ARBA" id="ARBA00001974"/>
    </source>
</evidence>
<dbReference type="Pfam" id="PF01565">
    <property type="entry name" value="FAD_binding_4"/>
    <property type="match status" value="1"/>
</dbReference>
<sequence length="508" mass="53982">MTDFGELPLRADNRSTPCCVDTARLGQYIGSMTMPTAPLDAALIDRFTAIVGQSNALSQDEAGATYLTEPRDLFPGKSALVLRPGSVDEVSAIVRLASETRTPIVPQGGNTGLVGGQQPRSEGEVLVNLSRLDQIREIDPVGRTITVDAGCVLQRVQEAADEAGLFFPLSLGAQGSCQIGGNLSSNAGGTGVLAYGNSRDLCLGIEAVLPSGEIIHGLRRLKKDNRGYDLRNLLIGAEGTLGIITGAVLKLFPKPKGKEIAFVGLSSVENALKLLSIAEGHAGASLTAFEFLPLIGMRFTLKHTEGARDPMDAEYPWYVLVEISSQRSAEEAGATLEALLTEAFEAGLVEDAAIAQSEAQAANFWRMREEMSWAQKPEGGSIKHDVSVPVASVPEFLRRADEAVLAAIPDARIVAFGHLGDGNVHYNISQPVGADKAAFLARWHEIGAIVHGIVAEMEGSFSAEHGIGVLKAEELRRSKAGPEYEAMRAIKTSLDPFGILNPGKLIQI</sequence>
<dbReference type="SUPFAM" id="SSF56176">
    <property type="entry name" value="FAD-binding/transporter-associated domain-like"/>
    <property type="match status" value="1"/>
</dbReference>